<proteinExistence type="predicted"/>
<gene>
    <name evidence="1" type="ORF">AACH11_03440</name>
</gene>
<evidence type="ECO:0000313" key="1">
    <source>
        <dbReference type="EMBL" id="MEK8025013.1"/>
    </source>
</evidence>
<dbReference type="RefSeq" id="WP_341372796.1">
    <property type="nucleotide sequence ID" value="NZ_JBBUTF010000003.1"/>
</dbReference>
<sequence length="181" mass="18025">MAAVIKATGAASAVPLVASTSTGTIETDATALSSTTVSLTAGADTSTAIGSTAGLLVGTYVDIAGAGASGASMRALLRGVTAGVSVRLAANPSTTVAGAALVPAVNVPCDGRPRYICLLNRTSLERHEWFEGMDYNTAIKTSPAGDVSLVAAAAITPHALGFWVSGAMLPVSSKFSWLAEL</sequence>
<dbReference type="Proteomes" id="UP001368500">
    <property type="component" value="Unassembled WGS sequence"/>
</dbReference>
<name>A0ABU9B574_9BURK</name>
<comment type="caution">
    <text evidence="1">The sequence shown here is derived from an EMBL/GenBank/DDBJ whole genome shotgun (WGS) entry which is preliminary data.</text>
</comment>
<evidence type="ECO:0000313" key="2">
    <source>
        <dbReference type="Proteomes" id="UP001368500"/>
    </source>
</evidence>
<protein>
    <recommendedName>
        <fullName evidence="3">Phage tail protein</fullName>
    </recommendedName>
</protein>
<reference evidence="1 2" key="1">
    <citation type="submission" date="2024-04" db="EMBL/GenBank/DDBJ databases">
        <title>Novel species of the genus Ideonella isolated from streams.</title>
        <authorList>
            <person name="Lu H."/>
        </authorList>
    </citation>
    <scope>NUCLEOTIDE SEQUENCE [LARGE SCALE GENOMIC DNA]</scope>
    <source>
        <strain evidence="1 2">BYS139W</strain>
    </source>
</reference>
<dbReference type="EMBL" id="JBBUTF010000003">
    <property type="protein sequence ID" value="MEK8025013.1"/>
    <property type="molecule type" value="Genomic_DNA"/>
</dbReference>
<organism evidence="1 2">
    <name type="scientific">Pseudaquabacterium rugosum</name>
    <dbReference type="NCBI Taxonomy" id="2984194"/>
    <lineage>
        <taxon>Bacteria</taxon>
        <taxon>Pseudomonadati</taxon>
        <taxon>Pseudomonadota</taxon>
        <taxon>Betaproteobacteria</taxon>
        <taxon>Burkholderiales</taxon>
        <taxon>Sphaerotilaceae</taxon>
        <taxon>Pseudaquabacterium</taxon>
    </lineage>
</organism>
<evidence type="ECO:0008006" key="3">
    <source>
        <dbReference type="Google" id="ProtNLM"/>
    </source>
</evidence>
<keyword evidence="2" id="KW-1185">Reference proteome</keyword>
<accession>A0ABU9B574</accession>